<dbReference type="GO" id="GO:0016603">
    <property type="term" value="F:glutaminyl-peptide cyclotransferase activity"/>
    <property type="evidence" value="ECO:0007669"/>
    <property type="project" value="InterPro"/>
</dbReference>
<keyword evidence="1" id="KW-0808">Transferase</keyword>
<dbReference type="SUPFAM" id="SSF50969">
    <property type="entry name" value="YVTN repeat-like/Quinoprotein amine dehydrogenase"/>
    <property type="match status" value="1"/>
</dbReference>
<dbReference type="PANTHER" id="PTHR31270:SF1">
    <property type="entry name" value="GLUTAMINYL-PEPTIDE CYCLOTRANSFERASE"/>
    <property type="match status" value="1"/>
</dbReference>
<name>A0A235CJJ1_9GAMM</name>
<dbReference type="PANTHER" id="PTHR31270">
    <property type="entry name" value="GLUTAMINYL-PEPTIDE CYCLOTRANSFERASE"/>
    <property type="match status" value="1"/>
</dbReference>
<sequence length="270" mass="30256">MKPAGGMLWGLLLLLLAAQVRAVEQLAVEVMETLPHDVNAFTQGLEWHDGRLYESTGLYGQSGLRQLKAYNGEAERHLPLSATLFGEGLARVDNQLVQLTWKEGRALVWRLPGLKMETGFTYQGEGWGLCYDGRQLWMSDGSAHLQQRSKTDFVLQQRLTVRLHGQPQHRLNALACVGEHIYANVWKETYILRIQKDSGRVDAVIDASSLLPLSGRKRHPEAVLNGIAYRPDTGEFYLTGKWWSRLFKVRFVQVSGTDAAGEATAALKAR</sequence>
<keyword evidence="4" id="KW-1185">Reference proteome</keyword>
<gene>
    <name evidence="1" type="ORF">B6S09_07915</name>
    <name evidence="2" type="ORF">LY04_01530</name>
</gene>
<organism evidence="1 3">
    <name type="scientific">Oceanimonas baumannii</name>
    <dbReference type="NCBI Taxonomy" id="129578"/>
    <lineage>
        <taxon>Bacteria</taxon>
        <taxon>Pseudomonadati</taxon>
        <taxon>Pseudomonadota</taxon>
        <taxon>Gammaproteobacteria</taxon>
        <taxon>Aeromonadales</taxon>
        <taxon>Aeromonadaceae</taxon>
        <taxon>Oceanimonas</taxon>
    </lineage>
</organism>
<dbReference type="Proteomes" id="UP000295058">
    <property type="component" value="Unassembled WGS sequence"/>
</dbReference>
<evidence type="ECO:0000313" key="4">
    <source>
        <dbReference type="Proteomes" id="UP000295058"/>
    </source>
</evidence>
<evidence type="ECO:0000313" key="1">
    <source>
        <dbReference type="EMBL" id="OYD24554.1"/>
    </source>
</evidence>
<proteinExistence type="predicted"/>
<reference evidence="1 3" key="1">
    <citation type="submission" date="2017-08" db="EMBL/GenBank/DDBJ databases">
        <title>Draft Genome Sequence of the Marine Bacterium Oceanimonas baumannii ATCC 700832.</title>
        <authorList>
            <person name="Mcclelland W.D."/>
            <person name="Brennan M.A."/>
            <person name="Trachtenberg A.M."/>
            <person name="Maclea K.S."/>
        </authorList>
    </citation>
    <scope>NUCLEOTIDE SEQUENCE [LARGE SCALE GENOMIC DNA]</scope>
    <source>
        <strain evidence="1 3">ATCC 700832</strain>
    </source>
</reference>
<dbReference type="Pfam" id="PF05096">
    <property type="entry name" value="Glu_cyclase_2"/>
    <property type="match status" value="1"/>
</dbReference>
<accession>A0A235CJJ1</accession>
<dbReference type="AlphaFoldDB" id="A0A235CJJ1"/>
<dbReference type="EMBL" id="NQJF01000006">
    <property type="protein sequence ID" value="OYD24554.1"/>
    <property type="molecule type" value="Genomic_DNA"/>
</dbReference>
<dbReference type="InterPro" id="IPR011044">
    <property type="entry name" value="Quino_amine_DH_bsu"/>
</dbReference>
<dbReference type="EMBL" id="SODO01000005">
    <property type="protein sequence ID" value="TDW59287.1"/>
    <property type="molecule type" value="Genomic_DNA"/>
</dbReference>
<dbReference type="OrthoDB" id="9783700at2"/>
<dbReference type="RefSeq" id="WP_094277973.1">
    <property type="nucleotide sequence ID" value="NZ_NQJF01000006.1"/>
</dbReference>
<evidence type="ECO:0000313" key="3">
    <source>
        <dbReference type="Proteomes" id="UP000243640"/>
    </source>
</evidence>
<reference evidence="2 4" key="2">
    <citation type="submission" date="2019-03" db="EMBL/GenBank/DDBJ databases">
        <title>Genomic Encyclopedia of Archaeal and Bacterial Type Strains, Phase II (KMG-II): from individual species to whole genera.</title>
        <authorList>
            <person name="Goeker M."/>
        </authorList>
    </citation>
    <scope>NUCLEOTIDE SEQUENCE [LARGE SCALE GENOMIC DNA]</scope>
    <source>
        <strain evidence="2 4">DSM 15594</strain>
    </source>
</reference>
<protein>
    <submittedName>
        <fullName evidence="1">Glutaminyl-peptide cyclotransferase</fullName>
    </submittedName>
</protein>
<evidence type="ECO:0000313" key="2">
    <source>
        <dbReference type="EMBL" id="TDW59287.1"/>
    </source>
</evidence>
<dbReference type="InterPro" id="IPR007788">
    <property type="entry name" value="QCT"/>
</dbReference>
<comment type="caution">
    <text evidence="1">The sequence shown here is derived from an EMBL/GenBank/DDBJ whole genome shotgun (WGS) entry which is preliminary data.</text>
</comment>
<dbReference type="Proteomes" id="UP000243640">
    <property type="component" value="Unassembled WGS sequence"/>
</dbReference>